<proteinExistence type="predicted"/>
<protein>
    <submittedName>
        <fullName evidence="1">Uncharacterized protein</fullName>
    </submittedName>
</protein>
<evidence type="ECO:0000313" key="1">
    <source>
        <dbReference type="EMBL" id="DAE15845.1"/>
    </source>
</evidence>
<dbReference type="EMBL" id="BK015613">
    <property type="protein sequence ID" value="DAE15845.1"/>
    <property type="molecule type" value="Genomic_DNA"/>
</dbReference>
<accession>A0A8S5QAR4</accession>
<reference evidence="1" key="1">
    <citation type="journal article" date="2021" name="Proc. Natl. Acad. Sci. U.S.A.">
        <title>A Catalog of Tens of Thousands of Viruses from Human Metagenomes Reveals Hidden Associations with Chronic Diseases.</title>
        <authorList>
            <person name="Tisza M.J."/>
            <person name="Buck C.B."/>
        </authorList>
    </citation>
    <scope>NUCLEOTIDE SEQUENCE</scope>
    <source>
        <strain evidence="1">Ctu9a31</strain>
    </source>
</reference>
<sequence length="180" mass="20064">MARHTINISLSEKSVNKAIRQLQQYKNWLIKKTSQLVEELAEVGIPVIDENMAKASYTYDEKGVRSGSDTSHHSYVEVKSTGEYVEAKLIVEGKELMFIEFGAGVFYNGAAGSSPHDKGVVNGMVIGSYGEHHGVQKVWGYYDDDGSLVLTHGVEAQMPVYKADMEIIQKYVEVARRVFN</sequence>
<organism evidence="1">
    <name type="scientific">Siphoviridae sp. ctu9a31</name>
    <dbReference type="NCBI Taxonomy" id="2825712"/>
    <lineage>
        <taxon>Viruses</taxon>
        <taxon>Duplodnaviria</taxon>
        <taxon>Heunggongvirae</taxon>
        <taxon>Uroviricota</taxon>
        <taxon>Caudoviricetes</taxon>
    </lineage>
</organism>
<name>A0A8S5QAR4_9CAUD</name>